<reference evidence="8" key="1">
    <citation type="submission" date="2020-11" db="EMBL/GenBank/DDBJ databases">
        <authorList>
            <person name="Tran Van P."/>
        </authorList>
    </citation>
    <scope>NUCLEOTIDE SEQUENCE</scope>
</reference>
<accession>A0A7R8ZX44</accession>
<evidence type="ECO:0000256" key="6">
    <source>
        <dbReference type="ARBA" id="ARBA00023242"/>
    </source>
</evidence>
<comment type="subcellular location">
    <subcellularLocation>
        <location evidence="1">Nucleus</location>
    </subcellularLocation>
</comment>
<evidence type="ECO:0000256" key="5">
    <source>
        <dbReference type="ARBA" id="ARBA00022833"/>
    </source>
</evidence>
<gene>
    <name evidence="8" type="ORF">CTOB1V02_LOCUS12823</name>
</gene>
<dbReference type="PANTHER" id="PTHR24394">
    <property type="entry name" value="ZINC FINGER PROTEIN"/>
    <property type="match status" value="1"/>
</dbReference>
<dbReference type="AlphaFoldDB" id="A0A7R8ZX44"/>
<evidence type="ECO:0000256" key="4">
    <source>
        <dbReference type="ARBA" id="ARBA00022771"/>
    </source>
</evidence>
<organism evidence="8">
    <name type="scientific">Cyprideis torosa</name>
    <dbReference type="NCBI Taxonomy" id="163714"/>
    <lineage>
        <taxon>Eukaryota</taxon>
        <taxon>Metazoa</taxon>
        <taxon>Ecdysozoa</taxon>
        <taxon>Arthropoda</taxon>
        <taxon>Crustacea</taxon>
        <taxon>Oligostraca</taxon>
        <taxon>Ostracoda</taxon>
        <taxon>Podocopa</taxon>
        <taxon>Podocopida</taxon>
        <taxon>Cytherocopina</taxon>
        <taxon>Cytheroidea</taxon>
        <taxon>Cytherideidae</taxon>
        <taxon>Cyprideis</taxon>
    </lineage>
</organism>
<keyword evidence="2" id="KW-0479">Metal-binding</keyword>
<dbReference type="SUPFAM" id="SSF57667">
    <property type="entry name" value="beta-beta-alpha zinc fingers"/>
    <property type="match status" value="1"/>
</dbReference>
<dbReference type="Gene3D" id="3.30.160.60">
    <property type="entry name" value="Classic Zinc Finger"/>
    <property type="match status" value="1"/>
</dbReference>
<dbReference type="OrthoDB" id="6077919at2759"/>
<feature type="compositionally biased region" description="Basic residues" evidence="7">
    <location>
        <begin position="1"/>
        <end position="13"/>
    </location>
</feature>
<dbReference type="GO" id="GO:0005634">
    <property type="term" value="C:nucleus"/>
    <property type="evidence" value="ECO:0007669"/>
    <property type="project" value="UniProtKB-SubCell"/>
</dbReference>
<dbReference type="EMBL" id="OB670776">
    <property type="protein sequence ID" value="CAD7235007.1"/>
    <property type="molecule type" value="Genomic_DNA"/>
</dbReference>
<evidence type="ECO:0000256" key="3">
    <source>
        <dbReference type="ARBA" id="ARBA00022737"/>
    </source>
</evidence>
<dbReference type="PROSITE" id="PS00028">
    <property type="entry name" value="ZINC_FINGER_C2H2_1"/>
    <property type="match status" value="2"/>
</dbReference>
<name>A0A7R8ZX44_9CRUS</name>
<dbReference type="PROSITE" id="PS50157">
    <property type="entry name" value="ZINC_FINGER_C2H2_2"/>
    <property type="match status" value="2"/>
</dbReference>
<dbReference type="SMART" id="SM00355">
    <property type="entry name" value="ZnF_C2H2"/>
    <property type="match status" value="3"/>
</dbReference>
<dbReference type="InterPro" id="IPR013087">
    <property type="entry name" value="Znf_C2H2_type"/>
</dbReference>
<feature type="non-terminal residue" evidence="8">
    <location>
        <position position="1"/>
    </location>
</feature>
<keyword evidence="3" id="KW-0677">Repeat</keyword>
<evidence type="ECO:0000256" key="2">
    <source>
        <dbReference type="ARBA" id="ARBA00022723"/>
    </source>
</evidence>
<dbReference type="GO" id="GO:0008270">
    <property type="term" value="F:zinc ion binding"/>
    <property type="evidence" value="ECO:0007669"/>
    <property type="project" value="UniProtKB-KW"/>
</dbReference>
<proteinExistence type="predicted"/>
<keyword evidence="5" id="KW-0862">Zinc</keyword>
<dbReference type="PANTHER" id="PTHR24394:SF29">
    <property type="entry name" value="MYONEURIN"/>
    <property type="match status" value="1"/>
</dbReference>
<keyword evidence="6" id="KW-0539">Nucleus</keyword>
<keyword evidence="4" id="KW-0863">Zinc-finger</keyword>
<feature type="region of interest" description="Disordered" evidence="7">
    <location>
        <begin position="1"/>
        <end position="64"/>
    </location>
</feature>
<feature type="compositionally biased region" description="Pro residues" evidence="7">
    <location>
        <begin position="24"/>
        <end position="36"/>
    </location>
</feature>
<dbReference type="GO" id="GO:0000981">
    <property type="term" value="F:DNA-binding transcription factor activity, RNA polymerase II-specific"/>
    <property type="evidence" value="ECO:0007669"/>
    <property type="project" value="TreeGrafter"/>
</dbReference>
<dbReference type="InterPro" id="IPR036236">
    <property type="entry name" value="Znf_C2H2_sf"/>
</dbReference>
<evidence type="ECO:0000256" key="1">
    <source>
        <dbReference type="ARBA" id="ARBA00004123"/>
    </source>
</evidence>
<evidence type="ECO:0000313" key="8">
    <source>
        <dbReference type="EMBL" id="CAD7235007.1"/>
    </source>
</evidence>
<feature type="non-terminal residue" evidence="8">
    <location>
        <position position="277"/>
    </location>
</feature>
<evidence type="ECO:0000256" key="7">
    <source>
        <dbReference type="SAM" id="MobiDB-lite"/>
    </source>
</evidence>
<sequence length="277" mass="31042">SQRGTARRIKRKAKEGEGVAEGATPPPPQAPPPATNAPPKERCEYILPNPAPKRQRPPPRPPPETFICRKCDTVFQTKEDLGAHLVSHGGLPFRCSICNSGFRYEENLTLHVGKYHGVFNPERSSFMGKEVKQVINEVQKKHCKVFVKEKEEDVEASNQHQDPLDIATTDLTSLPPPSKMRRFKGVDKDLEHSFTCLRCQAKFRTKYFFWEHHRKHHFFVGIADDLESRVEHGVIGSGGGLEEPRPVTLAAQDAAHSIEWGHGGSGKVDEVRMSNGE</sequence>
<dbReference type="Pfam" id="PF00096">
    <property type="entry name" value="zf-C2H2"/>
    <property type="match status" value="1"/>
</dbReference>
<protein>
    <submittedName>
        <fullName evidence="8">Uncharacterized protein</fullName>
    </submittedName>
</protein>